<dbReference type="EMBL" id="BMHB01000001">
    <property type="protein sequence ID" value="GGI10309.1"/>
    <property type="molecule type" value="Genomic_DNA"/>
</dbReference>
<comment type="subcellular location">
    <subcellularLocation>
        <location evidence="8">Cytoplasm</location>
    </subcellularLocation>
</comment>
<reference evidence="13" key="1">
    <citation type="journal article" date="2019" name="Int. J. Syst. Evol. Microbiol.">
        <title>The Global Catalogue of Microorganisms (GCM) 10K type strain sequencing project: providing services to taxonomists for standard genome sequencing and annotation.</title>
        <authorList>
            <consortium name="The Broad Institute Genomics Platform"/>
            <consortium name="The Broad Institute Genome Sequencing Center for Infectious Disease"/>
            <person name="Wu L."/>
            <person name="Ma J."/>
        </authorList>
    </citation>
    <scope>NUCLEOTIDE SEQUENCE [LARGE SCALE GENOMIC DNA]</scope>
    <source>
        <strain evidence="13">CGMCC 1.14993</strain>
    </source>
</reference>
<evidence type="ECO:0000256" key="4">
    <source>
        <dbReference type="ARBA" id="ARBA00022840"/>
    </source>
</evidence>
<evidence type="ECO:0000256" key="8">
    <source>
        <dbReference type="HAMAP-Rule" id="MF_00123"/>
    </source>
</evidence>
<feature type="domain" description="DALR anticodon binding" evidence="10">
    <location>
        <begin position="450"/>
        <end position="562"/>
    </location>
</feature>
<feature type="short sequence motif" description="'HIGH' region" evidence="8">
    <location>
        <begin position="122"/>
        <end position="132"/>
    </location>
</feature>
<evidence type="ECO:0000313" key="13">
    <source>
        <dbReference type="Proteomes" id="UP000626244"/>
    </source>
</evidence>
<keyword evidence="6 8" id="KW-0030">Aminoacyl-tRNA synthetase</keyword>
<dbReference type="SMART" id="SM00836">
    <property type="entry name" value="DALR_1"/>
    <property type="match status" value="1"/>
</dbReference>
<keyword evidence="5 8" id="KW-0648">Protein biosynthesis</keyword>
<protein>
    <recommendedName>
        <fullName evidence="8">Arginine--tRNA ligase</fullName>
        <ecNumber evidence="8">6.1.1.19</ecNumber>
    </recommendedName>
    <alternativeName>
        <fullName evidence="8">Arginyl-tRNA synthetase</fullName>
        <shortName evidence="8">ArgRS</shortName>
    </alternativeName>
</protein>
<dbReference type="Pfam" id="PF03485">
    <property type="entry name" value="Arg_tRNA_synt_N"/>
    <property type="match status" value="1"/>
</dbReference>
<dbReference type="SUPFAM" id="SSF47323">
    <property type="entry name" value="Anticodon-binding domain of a subclass of class I aminoacyl-tRNA synthetases"/>
    <property type="match status" value="1"/>
</dbReference>
<proteinExistence type="inferred from homology"/>
<dbReference type="PRINTS" id="PR01038">
    <property type="entry name" value="TRNASYNTHARG"/>
</dbReference>
<dbReference type="Pfam" id="PF00750">
    <property type="entry name" value="tRNA-synt_1d"/>
    <property type="match status" value="1"/>
</dbReference>
<accession>A0A8J3EWH0</accession>
<dbReference type="InterPro" id="IPR014729">
    <property type="entry name" value="Rossmann-like_a/b/a_fold"/>
</dbReference>
<dbReference type="InterPro" id="IPR009080">
    <property type="entry name" value="tRNAsynth_Ia_anticodon-bd"/>
</dbReference>
<dbReference type="OrthoDB" id="9805987at2"/>
<comment type="caution">
    <text evidence="12">The sequence shown here is derived from an EMBL/GenBank/DDBJ whole genome shotgun (WGS) entry which is preliminary data.</text>
</comment>
<dbReference type="InterPro" id="IPR035684">
    <property type="entry name" value="ArgRS_core"/>
</dbReference>
<dbReference type="CDD" id="cd07956">
    <property type="entry name" value="Anticodon_Ia_Arg"/>
    <property type="match status" value="1"/>
</dbReference>
<dbReference type="FunFam" id="3.40.50.620:FF:000116">
    <property type="entry name" value="Arginine--tRNA ligase"/>
    <property type="match status" value="1"/>
</dbReference>
<sequence length="562" mass="64278">MNYELLYSEHLEKALNGALNKIEINALIEKPHYADQGDLAFPCFQLAKSLRKSPVNIAQEIAPLIQHELFAKVEANGPYVNCFLNKKIVSKQIIETVLNKGKDYGNQVSDEEKTIVIDCSSPNIAKPFSMGHIRSTMIGNAIGNIAQKNGYNAIKINHLGDWGTQFGKLIVAYKRWGVEDKVKLNPIKELLTLYIKFHEEVEKEPQLEEEARSWFKKLEEKNEEAQELWEWFREESLKEFKMVYDLLGVSFDSFNGEAFYNDKMDRIITLLEEKKLLVESEGAEVVDLSEIELPPCLIRKSDGATLYATRDLAAALYRKETYDFDKAVYVVGGEQALHFTQVFTVLNKMGYEWSKNMEHVPFGLILQNGKKMSTRKGKIVLLEKVIEEAITLANQNITDKNPNLKNKDEVAKMVGVGAIIFQDLKNDRMNNFEFSLEQMLKFEGETGPYVQYSIVRTNSILEKANVTDFQNQEGLHDEYSWEIIKNIQAFPDKVKRSFEQNEPSVIAKYTIDLAQAFNKYYGNTHILTEDDQLVSRLALIKSVSIVLVEGLRLLGIRAPKEM</sequence>
<dbReference type="SMART" id="SM01016">
    <property type="entry name" value="Arg_tRNA_synt_N"/>
    <property type="match status" value="1"/>
</dbReference>
<dbReference type="PANTHER" id="PTHR11956">
    <property type="entry name" value="ARGINYL-TRNA SYNTHETASE"/>
    <property type="match status" value="1"/>
</dbReference>
<keyword evidence="8" id="KW-0963">Cytoplasm</keyword>
<dbReference type="GO" id="GO:0005524">
    <property type="term" value="F:ATP binding"/>
    <property type="evidence" value="ECO:0007669"/>
    <property type="project" value="UniProtKB-UniRule"/>
</dbReference>
<dbReference type="EC" id="6.1.1.19" evidence="8"/>
<evidence type="ECO:0000259" key="11">
    <source>
        <dbReference type="SMART" id="SM01016"/>
    </source>
</evidence>
<comment type="similarity">
    <text evidence="1 8 9">Belongs to the class-I aminoacyl-tRNA synthetase family.</text>
</comment>
<keyword evidence="3 8" id="KW-0547">Nucleotide-binding</keyword>
<keyword evidence="2 8" id="KW-0436">Ligase</keyword>
<dbReference type="Pfam" id="PF05746">
    <property type="entry name" value="DALR_1"/>
    <property type="match status" value="1"/>
</dbReference>
<dbReference type="Proteomes" id="UP000626244">
    <property type="component" value="Unassembled WGS sequence"/>
</dbReference>
<dbReference type="InterPro" id="IPR008909">
    <property type="entry name" value="DALR_anticod-bd"/>
</dbReference>
<keyword evidence="4 8" id="KW-0067">ATP-binding</keyword>
<evidence type="ECO:0000313" key="12">
    <source>
        <dbReference type="EMBL" id="GGI10309.1"/>
    </source>
</evidence>
<dbReference type="CDD" id="cd00671">
    <property type="entry name" value="ArgRS_core"/>
    <property type="match status" value="1"/>
</dbReference>
<organism evidence="12 13">
    <name type="scientific">Gottfriedia solisilvae</name>
    <dbReference type="NCBI Taxonomy" id="1516104"/>
    <lineage>
        <taxon>Bacteria</taxon>
        <taxon>Bacillati</taxon>
        <taxon>Bacillota</taxon>
        <taxon>Bacilli</taxon>
        <taxon>Bacillales</taxon>
        <taxon>Bacillaceae</taxon>
        <taxon>Gottfriedia</taxon>
    </lineage>
</organism>
<dbReference type="Gene3D" id="3.40.50.620">
    <property type="entry name" value="HUPs"/>
    <property type="match status" value="1"/>
</dbReference>
<dbReference type="GO" id="GO:0005737">
    <property type="term" value="C:cytoplasm"/>
    <property type="evidence" value="ECO:0007669"/>
    <property type="project" value="UniProtKB-SubCell"/>
</dbReference>
<comment type="catalytic activity">
    <reaction evidence="7 8">
        <text>tRNA(Arg) + L-arginine + ATP = L-arginyl-tRNA(Arg) + AMP + diphosphate</text>
        <dbReference type="Rhea" id="RHEA:20301"/>
        <dbReference type="Rhea" id="RHEA-COMP:9658"/>
        <dbReference type="Rhea" id="RHEA-COMP:9673"/>
        <dbReference type="ChEBI" id="CHEBI:30616"/>
        <dbReference type="ChEBI" id="CHEBI:32682"/>
        <dbReference type="ChEBI" id="CHEBI:33019"/>
        <dbReference type="ChEBI" id="CHEBI:78442"/>
        <dbReference type="ChEBI" id="CHEBI:78513"/>
        <dbReference type="ChEBI" id="CHEBI:456215"/>
        <dbReference type="EC" id="6.1.1.19"/>
    </reaction>
</comment>
<evidence type="ECO:0000256" key="1">
    <source>
        <dbReference type="ARBA" id="ARBA00005594"/>
    </source>
</evidence>
<name>A0A8J3EWH0_9BACI</name>
<dbReference type="PANTHER" id="PTHR11956:SF5">
    <property type="entry name" value="ARGININE--TRNA LIGASE, CYTOPLASMIC"/>
    <property type="match status" value="1"/>
</dbReference>
<dbReference type="NCBIfam" id="TIGR00456">
    <property type="entry name" value="argS"/>
    <property type="match status" value="1"/>
</dbReference>
<evidence type="ECO:0000256" key="6">
    <source>
        <dbReference type="ARBA" id="ARBA00023146"/>
    </source>
</evidence>
<dbReference type="SUPFAM" id="SSF52374">
    <property type="entry name" value="Nucleotidylyl transferase"/>
    <property type="match status" value="1"/>
</dbReference>
<dbReference type="HAMAP" id="MF_00123">
    <property type="entry name" value="Arg_tRNA_synth"/>
    <property type="match status" value="1"/>
</dbReference>
<feature type="domain" description="Arginyl tRNA synthetase N-terminal" evidence="11">
    <location>
        <begin position="5"/>
        <end position="84"/>
    </location>
</feature>
<gene>
    <name evidence="12" type="primary">argS1</name>
    <name evidence="8" type="synonym">argS</name>
    <name evidence="12" type="ORF">GCM10007380_02150</name>
</gene>
<evidence type="ECO:0000259" key="10">
    <source>
        <dbReference type="SMART" id="SM00836"/>
    </source>
</evidence>
<dbReference type="Gene3D" id="3.30.1360.70">
    <property type="entry name" value="Arginyl tRNA synthetase N-terminal domain"/>
    <property type="match status" value="1"/>
</dbReference>
<dbReference type="AlphaFoldDB" id="A0A8J3EWH0"/>
<evidence type="ECO:0000256" key="2">
    <source>
        <dbReference type="ARBA" id="ARBA00022598"/>
    </source>
</evidence>
<evidence type="ECO:0000256" key="3">
    <source>
        <dbReference type="ARBA" id="ARBA00022741"/>
    </source>
</evidence>
<keyword evidence="13" id="KW-1185">Reference proteome</keyword>
<dbReference type="InterPro" id="IPR036695">
    <property type="entry name" value="Arg-tRNA-synth_N_sf"/>
</dbReference>
<dbReference type="GO" id="GO:0006420">
    <property type="term" value="P:arginyl-tRNA aminoacylation"/>
    <property type="evidence" value="ECO:0007669"/>
    <property type="project" value="UniProtKB-UniRule"/>
</dbReference>
<evidence type="ECO:0000256" key="5">
    <source>
        <dbReference type="ARBA" id="ARBA00022917"/>
    </source>
</evidence>
<dbReference type="InterPro" id="IPR005148">
    <property type="entry name" value="Arg-tRNA-synth_N"/>
</dbReference>
<evidence type="ECO:0000256" key="9">
    <source>
        <dbReference type="RuleBase" id="RU363038"/>
    </source>
</evidence>
<comment type="subunit">
    <text evidence="8">Monomer.</text>
</comment>
<dbReference type="InterPro" id="IPR001278">
    <property type="entry name" value="Arg-tRNA-ligase"/>
</dbReference>
<dbReference type="GO" id="GO:0004814">
    <property type="term" value="F:arginine-tRNA ligase activity"/>
    <property type="evidence" value="ECO:0007669"/>
    <property type="project" value="UniProtKB-UniRule"/>
</dbReference>
<evidence type="ECO:0000256" key="7">
    <source>
        <dbReference type="ARBA" id="ARBA00049339"/>
    </source>
</evidence>
<dbReference type="RefSeq" id="WP_088003511.1">
    <property type="nucleotide sequence ID" value="NZ_BMHB01000001.1"/>
</dbReference>
<dbReference type="Gene3D" id="1.10.730.10">
    <property type="entry name" value="Isoleucyl-tRNA Synthetase, Domain 1"/>
    <property type="match status" value="1"/>
</dbReference>
<dbReference type="SUPFAM" id="SSF55190">
    <property type="entry name" value="Arginyl-tRNA synthetase (ArgRS), N-terminal 'additional' domain"/>
    <property type="match status" value="1"/>
</dbReference>